<evidence type="ECO:0000259" key="1">
    <source>
        <dbReference type="Pfam" id="PF12392"/>
    </source>
</evidence>
<sequence>MRTLELLAPAKNLECGKAAIDHGADAVYIGAMKFGARASVGNDIDDIRELCLYAHQFGAKVYVTVNTIIYETELDDTKNLLRALCNAKVDALLVQDMAILQLLPNDGSYVPALHASTQTDNRTAEKVAWLQSIGFERAVLARELSLQEIREIHQQVPEMQLEAFVHGALCVSYSGLCYASQHCFHRSANRGTCAQFCRMKFDLIDANGQEIVHQRHLLSLKDLSQIDDLENLADAGVCSFKIEGRLKDVDYVKNVVAAYSQRLNKMIERRSGDYRRASIGEVSYTFTPNLKKTFNRGYTNYFLHQRQPDIYSPLTPKALGEYVGKVKELSHGSFNVAGTASFANGDGLCFINERGELEGFRVNRAKGNRLYPLKMPSQLKSGMSLYRNNDEAFNKILSGKTAERKIPISLSLSMSDHGLMLKASGKGLRAVKEVVEIEAQFAQKSQRDNILRQLAKLGNTPYVATHIELDEEVARYFIPSSVLATLRRQVIARLEIEQSVPSAAPKTIARKNARLTWQPEYQKFPYIYNISNSVAKSFYKRQGLTMIEDAYEVNPQSKSQSTAQQAVLIMQCRHCLRYSLGYCVRKGGKKPTWKEPLRLRLADGKMFRLEFKCDECQMNVYADE</sequence>
<dbReference type="InterPro" id="IPR051454">
    <property type="entry name" value="RNA/ubiquinone_mod_enzymes"/>
</dbReference>
<organism evidence="2 3">
    <name type="scientific">Hoylesella timonensis S9-PR14</name>
    <dbReference type="NCBI Taxonomy" id="1401062"/>
    <lineage>
        <taxon>Bacteria</taxon>
        <taxon>Pseudomonadati</taxon>
        <taxon>Bacteroidota</taxon>
        <taxon>Bacteroidia</taxon>
        <taxon>Bacteroidales</taxon>
        <taxon>Prevotellaceae</taxon>
        <taxon>Hoylesella</taxon>
    </lineage>
</organism>
<keyword evidence="2" id="KW-0645">Protease</keyword>
<dbReference type="EMBL" id="JRPQ01000093">
    <property type="protein sequence ID" value="KGI22014.1"/>
    <property type="molecule type" value="Genomic_DNA"/>
</dbReference>
<dbReference type="AlphaFoldDB" id="A0A098YRP3"/>
<dbReference type="Pfam" id="PF12392">
    <property type="entry name" value="DUF3656"/>
    <property type="match status" value="1"/>
</dbReference>
<evidence type="ECO:0000313" key="2">
    <source>
        <dbReference type="EMBL" id="KGI22014.1"/>
    </source>
</evidence>
<comment type="caution">
    <text evidence="2">The sequence shown here is derived from an EMBL/GenBank/DDBJ whole genome shotgun (WGS) entry which is preliminary data.</text>
</comment>
<dbReference type="InterPro" id="IPR020988">
    <property type="entry name" value="Pept_U32_collagenase"/>
</dbReference>
<dbReference type="PANTHER" id="PTHR30217">
    <property type="entry name" value="PEPTIDASE U32 FAMILY"/>
    <property type="match status" value="1"/>
</dbReference>
<feature type="domain" description="Peptidase U32 collagenase" evidence="1">
    <location>
        <begin position="385"/>
        <end position="495"/>
    </location>
</feature>
<dbReference type="CDD" id="cd00945">
    <property type="entry name" value="Aldolase_Class_I"/>
    <property type="match status" value="1"/>
</dbReference>
<dbReference type="Pfam" id="PF01136">
    <property type="entry name" value="Peptidase_U32"/>
    <property type="match status" value="1"/>
</dbReference>
<dbReference type="GO" id="GO:0008233">
    <property type="term" value="F:peptidase activity"/>
    <property type="evidence" value="ECO:0007669"/>
    <property type="project" value="UniProtKB-KW"/>
</dbReference>
<protein>
    <submittedName>
        <fullName evidence="2">Protease</fullName>
    </submittedName>
</protein>
<evidence type="ECO:0000313" key="3">
    <source>
        <dbReference type="Proteomes" id="UP000029723"/>
    </source>
</evidence>
<dbReference type="Proteomes" id="UP000029723">
    <property type="component" value="Unassembled WGS sequence"/>
</dbReference>
<dbReference type="InterPro" id="IPR001539">
    <property type="entry name" value="Peptidase_U32"/>
</dbReference>
<reference evidence="2 3" key="1">
    <citation type="submission" date="2014-07" db="EMBL/GenBank/DDBJ databases">
        <authorList>
            <person name="McCorrison J."/>
            <person name="Sanka R."/>
            <person name="Torralba M."/>
            <person name="Gillis M."/>
            <person name="Haft D.H."/>
            <person name="Methe B."/>
            <person name="Sutton G."/>
            <person name="Nelson K.E."/>
        </authorList>
    </citation>
    <scope>NUCLEOTIDE SEQUENCE [LARGE SCALE GENOMIC DNA]</scope>
    <source>
        <strain evidence="2 3">S9-PR14</strain>
    </source>
</reference>
<accession>A0A098YRP3</accession>
<keyword evidence="2" id="KW-0378">Hydrolase</keyword>
<dbReference type="RefSeq" id="WP_036927545.1">
    <property type="nucleotide sequence ID" value="NZ_JRPQ01000093.1"/>
</dbReference>
<gene>
    <name evidence="2" type="ORF">HMPREF9304_06815</name>
</gene>
<name>A0A098YRP3_9BACT</name>
<proteinExistence type="predicted"/>
<dbReference type="PANTHER" id="PTHR30217:SF10">
    <property type="entry name" value="23S RRNA 5-HYDROXYCYTIDINE C2501 SYNTHASE"/>
    <property type="match status" value="1"/>
</dbReference>
<dbReference type="GO" id="GO:0006508">
    <property type="term" value="P:proteolysis"/>
    <property type="evidence" value="ECO:0007669"/>
    <property type="project" value="UniProtKB-KW"/>
</dbReference>
<dbReference type="OrthoDB" id="9807498at2"/>